<keyword evidence="5" id="KW-1185">Reference proteome</keyword>
<keyword evidence="3" id="KW-0547">Nucleotide-binding</keyword>
<evidence type="ECO:0000256" key="4">
    <source>
        <dbReference type="ARBA" id="ARBA00022840"/>
    </source>
</evidence>
<evidence type="ECO:0000313" key="6">
    <source>
        <dbReference type="WBParaSite" id="PDA_v2.g4630.t1"/>
    </source>
</evidence>
<dbReference type="GO" id="GO:0044539">
    <property type="term" value="P:long-chain fatty acid import into cell"/>
    <property type="evidence" value="ECO:0007669"/>
    <property type="project" value="TreeGrafter"/>
</dbReference>
<name>A0A914QLS2_9BILA</name>
<dbReference type="PANTHER" id="PTHR43107:SF15">
    <property type="entry name" value="FATTY ACID TRANSPORT PROTEIN 3, ISOFORM A"/>
    <property type="match status" value="1"/>
</dbReference>
<proteinExistence type="inferred from homology"/>
<accession>A0A914QLS2</accession>
<protein>
    <submittedName>
        <fullName evidence="6">Homing endonuclease LAGLIDADG domain-containing protein</fullName>
    </submittedName>
</protein>
<dbReference type="AlphaFoldDB" id="A0A914QLS2"/>
<evidence type="ECO:0000313" key="5">
    <source>
        <dbReference type="Proteomes" id="UP000887578"/>
    </source>
</evidence>
<reference evidence="6" key="1">
    <citation type="submission" date="2022-11" db="UniProtKB">
        <authorList>
            <consortium name="WormBaseParasite"/>
        </authorList>
    </citation>
    <scope>IDENTIFICATION</scope>
</reference>
<sequence length="101" mass="11827">MAAYIAYNYGDFIYRSYLTLNRDLSGLLLLLRVKFDLNRRLRENRGIHEIFLEIVNANLNKTAIIDVHSGRSLTFSEFNELANKFANYFKVSFKKVTVGYH</sequence>
<dbReference type="SUPFAM" id="SSF56801">
    <property type="entry name" value="Acetyl-CoA synthetase-like"/>
    <property type="match status" value="1"/>
</dbReference>
<dbReference type="GO" id="GO:0005324">
    <property type="term" value="F:long-chain fatty acid transmembrane transporter activity"/>
    <property type="evidence" value="ECO:0007669"/>
    <property type="project" value="TreeGrafter"/>
</dbReference>
<evidence type="ECO:0000256" key="3">
    <source>
        <dbReference type="ARBA" id="ARBA00022741"/>
    </source>
</evidence>
<evidence type="ECO:0000256" key="2">
    <source>
        <dbReference type="ARBA" id="ARBA00022598"/>
    </source>
</evidence>
<organism evidence="5 6">
    <name type="scientific">Panagrolaimus davidi</name>
    <dbReference type="NCBI Taxonomy" id="227884"/>
    <lineage>
        <taxon>Eukaryota</taxon>
        <taxon>Metazoa</taxon>
        <taxon>Ecdysozoa</taxon>
        <taxon>Nematoda</taxon>
        <taxon>Chromadorea</taxon>
        <taxon>Rhabditida</taxon>
        <taxon>Tylenchina</taxon>
        <taxon>Panagrolaimomorpha</taxon>
        <taxon>Panagrolaimoidea</taxon>
        <taxon>Panagrolaimidae</taxon>
        <taxon>Panagrolaimus</taxon>
    </lineage>
</organism>
<dbReference type="PANTHER" id="PTHR43107">
    <property type="entry name" value="LONG-CHAIN FATTY ACID TRANSPORT PROTEIN"/>
    <property type="match status" value="1"/>
</dbReference>
<keyword evidence="2" id="KW-0436">Ligase</keyword>
<keyword evidence="4" id="KW-0067">ATP-binding</keyword>
<evidence type="ECO:0000256" key="1">
    <source>
        <dbReference type="ARBA" id="ARBA00006432"/>
    </source>
</evidence>
<dbReference type="GO" id="GO:0005524">
    <property type="term" value="F:ATP binding"/>
    <property type="evidence" value="ECO:0007669"/>
    <property type="project" value="UniProtKB-KW"/>
</dbReference>
<dbReference type="Proteomes" id="UP000887578">
    <property type="component" value="Unplaced"/>
</dbReference>
<dbReference type="GO" id="GO:0005886">
    <property type="term" value="C:plasma membrane"/>
    <property type="evidence" value="ECO:0007669"/>
    <property type="project" value="TreeGrafter"/>
</dbReference>
<dbReference type="WBParaSite" id="PDA_v2.g4630.t1">
    <property type="protein sequence ID" value="PDA_v2.g4630.t1"/>
    <property type="gene ID" value="PDA_v2.g4630"/>
</dbReference>
<dbReference type="GO" id="GO:0004467">
    <property type="term" value="F:long-chain fatty acid-CoA ligase activity"/>
    <property type="evidence" value="ECO:0007669"/>
    <property type="project" value="TreeGrafter"/>
</dbReference>
<comment type="similarity">
    <text evidence="1">Belongs to the ATP-dependent AMP-binding enzyme family.</text>
</comment>
<dbReference type="GO" id="GO:0005789">
    <property type="term" value="C:endoplasmic reticulum membrane"/>
    <property type="evidence" value="ECO:0007669"/>
    <property type="project" value="TreeGrafter"/>
</dbReference>